<protein>
    <submittedName>
        <fullName evidence="2">Uncharacterized protein</fullName>
    </submittedName>
</protein>
<name>A0AC34GX85_9BILA</name>
<reference evidence="2" key="1">
    <citation type="submission" date="2022-11" db="UniProtKB">
        <authorList>
            <consortium name="WormBaseParasite"/>
        </authorList>
    </citation>
    <scope>IDENTIFICATION</scope>
</reference>
<accession>A0AC34GX85</accession>
<dbReference type="Proteomes" id="UP000887579">
    <property type="component" value="Unplaced"/>
</dbReference>
<evidence type="ECO:0000313" key="1">
    <source>
        <dbReference type="Proteomes" id="UP000887579"/>
    </source>
</evidence>
<dbReference type="WBParaSite" id="ES5_v2.g9559.t1">
    <property type="protein sequence ID" value="ES5_v2.g9559.t1"/>
    <property type="gene ID" value="ES5_v2.g9559"/>
</dbReference>
<sequence>MKFHLFALLILFAAIFAVDAHIINKDNEKKGAGIVLLPPPGKPCWGTPDCPPGQICVFPWPDEGIGKCE</sequence>
<evidence type="ECO:0000313" key="2">
    <source>
        <dbReference type="WBParaSite" id="ES5_v2.g9559.t1"/>
    </source>
</evidence>
<organism evidence="1 2">
    <name type="scientific">Panagrolaimus sp. ES5</name>
    <dbReference type="NCBI Taxonomy" id="591445"/>
    <lineage>
        <taxon>Eukaryota</taxon>
        <taxon>Metazoa</taxon>
        <taxon>Ecdysozoa</taxon>
        <taxon>Nematoda</taxon>
        <taxon>Chromadorea</taxon>
        <taxon>Rhabditida</taxon>
        <taxon>Tylenchina</taxon>
        <taxon>Panagrolaimomorpha</taxon>
        <taxon>Panagrolaimoidea</taxon>
        <taxon>Panagrolaimidae</taxon>
        <taxon>Panagrolaimus</taxon>
    </lineage>
</organism>
<proteinExistence type="predicted"/>